<comment type="subcellular location">
    <subcellularLocation>
        <location evidence="1">Nucleus</location>
    </subcellularLocation>
</comment>
<dbReference type="InterPro" id="IPR003657">
    <property type="entry name" value="WRKY_dom"/>
</dbReference>
<evidence type="ECO:0000256" key="5">
    <source>
        <dbReference type="ARBA" id="ARBA00023242"/>
    </source>
</evidence>
<keyword evidence="5" id="KW-0539">Nucleus</keyword>
<evidence type="ECO:0000256" key="2">
    <source>
        <dbReference type="ARBA" id="ARBA00023015"/>
    </source>
</evidence>
<dbReference type="Gene3D" id="2.20.25.80">
    <property type="entry name" value="WRKY domain"/>
    <property type="match status" value="1"/>
</dbReference>
<dbReference type="AlphaFoldDB" id="A0A5P1E9T5"/>
<name>A0A5P1E9T5_ASPOF</name>
<dbReference type="SMART" id="SM00774">
    <property type="entry name" value="WRKY"/>
    <property type="match status" value="1"/>
</dbReference>
<keyword evidence="2" id="KW-0805">Transcription regulation</keyword>
<dbReference type="PANTHER" id="PTHR31282">
    <property type="entry name" value="WRKY TRANSCRIPTION FACTOR 21-RELATED"/>
    <property type="match status" value="1"/>
</dbReference>
<dbReference type="PROSITE" id="PS50811">
    <property type="entry name" value="WRKY"/>
    <property type="match status" value="1"/>
</dbReference>
<evidence type="ECO:0000256" key="1">
    <source>
        <dbReference type="ARBA" id="ARBA00004123"/>
    </source>
</evidence>
<dbReference type="GO" id="GO:0003700">
    <property type="term" value="F:DNA-binding transcription factor activity"/>
    <property type="evidence" value="ECO:0007669"/>
    <property type="project" value="InterPro"/>
</dbReference>
<reference evidence="8" key="1">
    <citation type="journal article" date="2017" name="Nat. Commun.">
        <title>The asparagus genome sheds light on the origin and evolution of a young Y chromosome.</title>
        <authorList>
            <person name="Harkess A."/>
            <person name="Zhou J."/>
            <person name="Xu C."/>
            <person name="Bowers J.E."/>
            <person name="Van der Hulst R."/>
            <person name="Ayyampalayam S."/>
            <person name="Mercati F."/>
            <person name="Riccardi P."/>
            <person name="McKain M.R."/>
            <person name="Kakrana A."/>
            <person name="Tang H."/>
            <person name="Ray J."/>
            <person name="Groenendijk J."/>
            <person name="Arikit S."/>
            <person name="Mathioni S.M."/>
            <person name="Nakano M."/>
            <person name="Shan H."/>
            <person name="Telgmann-Rauber A."/>
            <person name="Kanno A."/>
            <person name="Yue Z."/>
            <person name="Chen H."/>
            <person name="Li W."/>
            <person name="Chen Y."/>
            <person name="Xu X."/>
            <person name="Zhang Y."/>
            <person name="Luo S."/>
            <person name="Chen H."/>
            <person name="Gao J."/>
            <person name="Mao Z."/>
            <person name="Pires J.C."/>
            <person name="Luo M."/>
            <person name="Kudrna D."/>
            <person name="Wing R.A."/>
            <person name="Meyers B.C."/>
            <person name="Yi K."/>
            <person name="Kong H."/>
            <person name="Lavrijsen P."/>
            <person name="Sunseri F."/>
            <person name="Falavigna A."/>
            <person name="Ye Y."/>
            <person name="Leebens-Mack J.H."/>
            <person name="Chen G."/>
        </authorList>
    </citation>
    <scope>NUCLEOTIDE SEQUENCE [LARGE SCALE GENOMIC DNA]</scope>
    <source>
        <strain evidence="8">cv. DH0086</strain>
    </source>
</reference>
<sequence length="293" mass="32499">MASPCENCCGPLDPKKAIRDELMRGRLAAALLGNKLKDTEIAHFVDQIVGSLSKSLALLDAANVVAVGSSSSDVREDQNSAGKVEIENLAEDCKRGKHGKRIVLSPCRQVKSRSKDDGYKWNKYGEKAIKGFTHRRSYFCCSHKGDPGCNAKRHVQIAEDDNSMFIITYIGQHTCKRDATDQGQSSHCGLKNQSMISFESSDYNINVAQNSPILTSGILSDMKPDSPMSENTMMNPNPEIDEGFMLNMGMASDYYGDLDLDPLEYVDEVPPLSNDYDDEMFSFDEDEFFLFGN</sequence>
<dbReference type="OrthoDB" id="1915472at2759"/>
<dbReference type="GO" id="GO:0043565">
    <property type="term" value="F:sequence-specific DNA binding"/>
    <property type="evidence" value="ECO:0007669"/>
    <property type="project" value="InterPro"/>
</dbReference>
<keyword evidence="3" id="KW-0238">DNA-binding</keyword>
<protein>
    <recommendedName>
        <fullName evidence="6">WRKY domain-containing protein</fullName>
    </recommendedName>
</protein>
<organism evidence="7 8">
    <name type="scientific">Asparagus officinalis</name>
    <name type="common">Garden asparagus</name>
    <dbReference type="NCBI Taxonomy" id="4686"/>
    <lineage>
        <taxon>Eukaryota</taxon>
        <taxon>Viridiplantae</taxon>
        <taxon>Streptophyta</taxon>
        <taxon>Embryophyta</taxon>
        <taxon>Tracheophyta</taxon>
        <taxon>Spermatophyta</taxon>
        <taxon>Magnoliopsida</taxon>
        <taxon>Liliopsida</taxon>
        <taxon>Asparagales</taxon>
        <taxon>Asparagaceae</taxon>
        <taxon>Asparagoideae</taxon>
        <taxon>Asparagus</taxon>
    </lineage>
</organism>
<dbReference type="Pfam" id="PF03106">
    <property type="entry name" value="WRKY"/>
    <property type="match status" value="1"/>
</dbReference>
<evidence type="ECO:0000256" key="3">
    <source>
        <dbReference type="ARBA" id="ARBA00023125"/>
    </source>
</evidence>
<keyword evidence="8" id="KW-1185">Reference proteome</keyword>
<proteinExistence type="predicted"/>
<evidence type="ECO:0000313" key="8">
    <source>
        <dbReference type="Proteomes" id="UP000243459"/>
    </source>
</evidence>
<accession>A0A5P1E9T5</accession>
<dbReference type="InterPro" id="IPR044810">
    <property type="entry name" value="WRKY_plant"/>
</dbReference>
<evidence type="ECO:0000256" key="4">
    <source>
        <dbReference type="ARBA" id="ARBA00023163"/>
    </source>
</evidence>
<dbReference type="EMBL" id="CM007387">
    <property type="protein sequence ID" value="ONK62584.1"/>
    <property type="molecule type" value="Genomic_DNA"/>
</dbReference>
<evidence type="ECO:0000259" key="6">
    <source>
        <dbReference type="PROSITE" id="PS50811"/>
    </source>
</evidence>
<dbReference type="Gramene" id="ONK62584">
    <property type="protein sequence ID" value="ONK62584"/>
    <property type="gene ID" value="A4U43_C07F5630"/>
</dbReference>
<keyword evidence="4" id="KW-0804">Transcription</keyword>
<gene>
    <name evidence="7" type="ORF">A4U43_C07F5630</name>
</gene>
<evidence type="ECO:0000313" key="7">
    <source>
        <dbReference type="EMBL" id="ONK62584.1"/>
    </source>
</evidence>
<dbReference type="Proteomes" id="UP000243459">
    <property type="component" value="Chromosome 7"/>
</dbReference>
<dbReference type="SUPFAM" id="SSF118290">
    <property type="entry name" value="WRKY DNA-binding domain"/>
    <property type="match status" value="1"/>
</dbReference>
<dbReference type="GO" id="GO:0005634">
    <property type="term" value="C:nucleus"/>
    <property type="evidence" value="ECO:0007669"/>
    <property type="project" value="UniProtKB-SubCell"/>
</dbReference>
<dbReference type="InterPro" id="IPR036576">
    <property type="entry name" value="WRKY_dom_sf"/>
</dbReference>
<dbReference type="OMA" id="QMGSHFQ"/>
<feature type="domain" description="WRKY" evidence="6">
    <location>
        <begin position="116"/>
        <end position="173"/>
    </location>
</feature>